<dbReference type="Proteomes" id="UP001061361">
    <property type="component" value="Chromosome"/>
</dbReference>
<dbReference type="Pfam" id="PF12281">
    <property type="entry name" value="NTP_transf_8"/>
    <property type="match status" value="1"/>
</dbReference>
<keyword evidence="3" id="KW-1185">Reference proteome</keyword>
<accession>A0ABN6S0P4</accession>
<dbReference type="EMBL" id="AP026708">
    <property type="protein sequence ID" value="BDQ35463.1"/>
    <property type="molecule type" value="Genomic_DNA"/>
</dbReference>
<proteinExistence type="predicted"/>
<evidence type="ECO:0000259" key="1">
    <source>
        <dbReference type="Pfam" id="PF12281"/>
    </source>
</evidence>
<sequence>MTHTIYAELLDQCRATQFSTHSLPLSGSLVEVPGENDLTYYYLQKSRRVAGGKQPREFIGSSSYKKVLERVKSFTSDKAIYKSREELVSALKKNGVTAPTAKLANLLLTLHDEGVLARSVLVGTLAFQAYGPMLGVKFGQSAFYTQDVDLAKADSVELAMPEKPIEKELLDVLKEFDETFDGIMGFDRKQPPVSYMNKDGLRVDVLFSFSGPERKKPIRASKIQSHAHPQRYLEFLVEAPTEAVLLIGGGLMCHIPAPARFALHKLIVSEKRNSSEAARAYKDREQASCLIELLIEEDPESLEEAYENLKARGPKWRTNFRKGLEKTKREDFLEFFQE</sequence>
<reference evidence="2" key="1">
    <citation type="submission" date="2022-08" db="EMBL/GenBank/DDBJ databases">
        <title>Genome Sequence of the sulphate-reducing bacterium, Pseudodesulfovibrio portus JCM14722.</title>
        <authorList>
            <person name="Kondo R."/>
            <person name="Kataoka T."/>
        </authorList>
    </citation>
    <scope>NUCLEOTIDE SEQUENCE</scope>
    <source>
        <strain evidence="2">JCM 14722</strain>
    </source>
</reference>
<name>A0ABN6S0P4_9BACT</name>
<feature type="domain" description="Nucleotidyltransferase-like" evidence="1">
    <location>
        <begin position="103"/>
        <end position="308"/>
    </location>
</feature>
<gene>
    <name evidence="2" type="ORF">JCM14722_30050</name>
</gene>
<evidence type="ECO:0000313" key="2">
    <source>
        <dbReference type="EMBL" id="BDQ35463.1"/>
    </source>
</evidence>
<dbReference type="InterPro" id="IPR058575">
    <property type="entry name" value="NTP_transf_8_dom"/>
</dbReference>
<evidence type="ECO:0000313" key="3">
    <source>
        <dbReference type="Proteomes" id="UP001061361"/>
    </source>
</evidence>
<dbReference type="RefSeq" id="WP_264982353.1">
    <property type="nucleotide sequence ID" value="NZ_AP026708.1"/>
</dbReference>
<protein>
    <recommendedName>
        <fullName evidence="1">Nucleotidyltransferase-like domain-containing protein</fullName>
    </recommendedName>
</protein>
<organism evidence="2 3">
    <name type="scientific">Pseudodesulfovibrio portus</name>
    <dbReference type="NCBI Taxonomy" id="231439"/>
    <lineage>
        <taxon>Bacteria</taxon>
        <taxon>Pseudomonadati</taxon>
        <taxon>Thermodesulfobacteriota</taxon>
        <taxon>Desulfovibrionia</taxon>
        <taxon>Desulfovibrionales</taxon>
        <taxon>Desulfovibrionaceae</taxon>
    </lineage>
</organism>